<evidence type="ECO:0000313" key="7">
    <source>
        <dbReference type="EMBL" id="ABD86409.1"/>
    </source>
</evidence>
<name>Q21B27_RHOPB</name>
<dbReference type="InterPro" id="IPR003439">
    <property type="entry name" value="ABC_transporter-like_ATP-bd"/>
</dbReference>
<protein>
    <submittedName>
        <fullName evidence="7">ABC transporter related</fullName>
    </submittedName>
</protein>
<gene>
    <name evidence="7" type="ordered locus">RPC_0839</name>
</gene>
<keyword evidence="4" id="KW-0067">ATP-binding</keyword>
<proteinExistence type="inferred from homology"/>
<keyword evidence="2" id="KW-0813">Transport</keyword>
<dbReference type="Pfam" id="PF12399">
    <property type="entry name" value="BCA_ABC_TP_C"/>
    <property type="match status" value="1"/>
</dbReference>
<dbReference type="SUPFAM" id="SSF52540">
    <property type="entry name" value="P-loop containing nucleoside triphosphate hydrolases"/>
    <property type="match status" value="1"/>
</dbReference>
<dbReference type="CDD" id="cd03219">
    <property type="entry name" value="ABC_Mj1267_LivG_branched"/>
    <property type="match status" value="1"/>
</dbReference>
<comment type="function">
    <text evidence="5">Involved in beta-(1--&gt;2)glucan export. Transmembrane domains (TMD) form a pore in the inner membrane and the ATP-binding domain (NBD) is responsible for energy generation.</text>
</comment>
<dbReference type="RefSeq" id="WP_011471317.1">
    <property type="nucleotide sequence ID" value="NC_007925.1"/>
</dbReference>
<dbReference type="InterPro" id="IPR003593">
    <property type="entry name" value="AAA+_ATPase"/>
</dbReference>
<evidence type="ECO:0000256" key="2">
    <source>
        <dbReference type="ARBA" id="ARBA00022448"/>
    </source>
</evidence>
<comment type="similarity">
    <text evidence="1">Belongs to the ABC transporter superfamily.</text>
</comment>
<dbReference type="SMART" id="SM00382">
    <property type="entry name" value="AAA"/>
    <property type="match status" value="1"/>
</dbReference>
<organism evidence="7">
    <name type="scientific">Rhodopseudomonas palustris (strain BisB18)</name>
    <dbReference type="NCBI Taxonomy" id="316056"/>
    <lineage>
        <taxon>Bacteria</taxon>
        <taxon>Pseudomonadati</taxon>
        <taxon>Pseudomonadota</taxon>
        <taxon>Alphaproteobacteria</taxon>
        <taxon>Hyphomicrobiales</taxon>
        <taxon>Nitrobacteraceae</taxon>
        <taxon>Rhodopseudomonas</taxon>
    </lineage>
</organism>
<dbReference type="PANTHER" id="PTHR45772:SF9">
    <property type="entry name" value="CONSERVED COMPONENT OF ABC TRANSPORTER FOR NATURAL AMINO ACIDS"/>
    <property type="match status" value="1"/>
</dbReference>
<dbReference type="KEGG" id="rpc:RPC_0839"/>
<dbReference type="AlphaFoldDB" id="Q21B27"/>
<dbReference type="GO" id="GO:0005524">
    <property type="term" value="F:ATP binding"/>
    <property type="evidence" value="ECO:0007669"/>
    <property type="project" value="UniProtKB-KW"/>
</dbReference>
<sequence>MSVVLEVRGLGVRFGGIRAVDGVSFDAESNAITTIIGPNGAGKSTLFNLISGMIRPSSGKVMLRGVDLTGRPPYLMQRAGMGRSFQITNLFFELTVFENLRLAAQRLETTGRFLLPVSRSERALSRVHELVDRFALGPKAGELAGALSHGEQRRLEIAVALATEPSILLLDEPTQGMSHSDTADTAALIRDLARDVTILLIEHDIGVVMDISNHIVVMHQGRKLAEGAPAVVRADPAVKSAYFGHA</sequence>
<evidence type="ECO:0000256" key="4">
    <source>
        <dbReference type="ARBA" id="ARBA00022840"/>
    </source>
</evidence>
<dbReference type="InterPro" id="IPR027417">
    <property type="entry name" value="P-loop_NTPase"/>
</dbReference>
<dbReference type="InterPro" id="IPR017871">
    <property type="entry name" value="ABC_transporter-like_CS"/>
</dbReference>
<dbReference type="PANTHER" id="PTHR45772">
    <property type="entry name" value="CONSERVED COMPONENT OF ABC TRANSPORTER FOR NATURAL AMINO ACIDS-RELATED"/>
    <property type="match status" value="1"/>
</dbReference>
<dbReference type="EMBL" id="CP000301">
    <property type="protein sequence ID" value="ABD86409.1"/>
    <property type="molecule type" value="Genomic_DNA"/>
</dbReference>
<dbReference type="OrthoDB" id="8215423at2"/>
<feature type="domain" description="ABC transporter" evidence="6">
    <location>
        <begin position="5"/>
        <end position="245"/>
    </location>
</feature>
<dbReference type="Pfam" id="PF00005">
    <property type="entry name" value="ABC_tran"/>
    <property type="match status" value="1"/>
</dbReference>
<dbReference type="eggNOG" id="COG0411">
    <property type="taxonomic scope" value="Bacteria"/>
</dbReference>
<keyword evidence="3" id="KW-0547">Nucleotide-binding</keyword>
<dbReference type="PROSITE" id="PS50893">
    <property type="entry name" value="ABC_TRANSPORTER_2"/>
    <property type="match status" value="1"/>
</dbReference>
<evidence type="ECO:0000256" key="3">
    <source>
        <dbReference type="ARBA" id="ARBA00022741"/>
    </source>
</evidence>
<dbReference type="GO" id="GO:0005886">
    <property type="term" value="C:plasma membrane"/>
    <property type="evidence" value="ECO:0007669"/>
    <property type="project" value="TreeGrafter"/>
</dbReference>
<dbReference type="STRING" id="316056.RPC_0839"/>
<dbReference type="GO" id="GO:0016887">
    <property type="term" value="F:ATP hydrolysis activity"/>
    <property type="evidence" value="ECO:0007669"/>
    <property type="project" value="InterPro"/>
</dbReference>
<dbReference type="InterPro" id="IPR032823">
    <property type="entry name" value="BCA_ABC_TP_C"/>
</dbReference>
<evidence type="ECO:0000259" key="6">
    <source>
        <dbReference type="PROSITE" id="PS50893"/>
    </source>
</evidence>
<reference evidence="7" key="1">
    <citation type="submission" date="2006-03" db="EMBL/GenBank/DDBJ databases">
        <title>Complete sequence of Rhodopseudomonas palustris BisB18.</title>
        <authorList>
            <consortium name="US DOE Joint Genome Institute"/>
            <person name="Copeland A."/>
            <person name="Lucas S."/>
            <person name="Lapidus A."/>
            <person name="Barry K."/>
            <person name="Detter J.C."/>
            <person name="Glavina del Rio T."/>
            <person name="Hammon N."/>
            <person name="Israni S."/>
            <person name="Dalin E."/>
            <person name="Tice H."/>
            <person name="Pitluck S."/>
            <person name="Chain P."/>
            <person name="Malfatti S."/>
            <person name="Shin M."/>
            <person name="Vergez L."/>
            <person name="Schmutz J."/>
            <person name="Larimer F."/>
            <person name="Land M."/>
            <person name="Hauser L."/>
            <person name="Pelletier D.A."/>
            <person name="Kyrpides N."/>
            <person name="Anderson I."/>
            <person name="Oda Y."/>
            <person name="Harwood C.S."/>
            <person name="Richardson P."/>
        </authorList>
    </citation>
    <scope>NUCLEOTIDE SEQUENCE [LARGE SCALE GENOMIC DNA]</scope>
    <source>
        <strain evidence="7">BisB18</strain>
    </source>
</reference>
<evidence type="ECO:0000256" key="1">
    <source>
        <dbReference type="ARBA" id="ARBA00005417"/>
    </source>
</evidence>
<dbReference type="FunFam" id="3.40.50.300:FF:000421">
    <property type="entry name" value="Branched-chain amino acid ABC transporter ATP-binding protein"/>
    <property type="match status" value="1"/>
</dbReference>
<accession>Q21B27</accession>
<dbReference type="HOGENOM" id="CLU_000604_1_2_5"/>
<dbReference type="InterPro" id="IPR051120">
    <property type="entry name" value="ABC_AA/LPS_Transport"/>
</dbReference>
<evidence type="ECO:0000256" key="5">
    <source>
        <dbReference type="ARBA" id="ARBA00024722"/>
    </source>
</evidence>
<dbReference type="Gene3D" id="3.40.50.300">
    <property type="entry name" value="P-loop containing nucleotide triphosphate hydrolases"/>
    <property type="match status" value="1"/>
</dbReference>
<dbReference type="PROSITE" id="PS00211">
    <property type="entry name" value="ABC_TRANSPORTER_1"/>
    <property type="match status" value="1"/>
</dbReference>